<organism evidence="3 4">
    <name type="scientific">Pseudidiomarina salinarum</name>
    <dbReference type="NCBI Taxonomy" id="435908"/>
    <lineage>
        <taxon>Bacteria</taxon>
        <taxon>Pseudomonadati</taxon>
        <taxon>Pseudomonadota</taxon>
        <taxon>Gammaproteobacteria</taxon>
        <taxon>Alteromonadales</taxon>
        <taxon>Idiomarinaceae</taxon>
        <taxon>Pseudidiomarina</taxon>
    </lineage>
</organism>
<evidence type="ECO:0000259" key="2">
    <source>
        <dbReference type="Pfam" id="PF20419"/>
    </source>
</evidence>
<feature type="signal peptide" evidence="1">
    <location>
        <begin position="1"/>
        <end position="21"/>
    </location>
</feature>
<dbReference type="Proteomes" id="UP000054363">
    <property type="component" value="Unassembled WGS sequence"/>
</dbReference>
<feature type="domain" description="DUF6701" evidence="2">
    <location>
        <begin position="382"/>
        <end position="983"/>
    </location>
</feature>
<dbReference type="STRING" id="435908.IDSA_00135"/>
<dbReference type="RefSeq" id="WP_034773285.1">
    <property type="nucleotide sequence ID" value="NZ_JPER01000001.1"/>
</dbReference>
<comment type="caution">
    <text evidence="3">The sequence shown here is derived from an EMBL/GenBank/DDBJ whole genome shotgun (WGS) entry which is preliminary data.</text>
</comment>
<dbReference type="EMBL" id="JPER01000001">
    <property type="protein sequence ID" value="KFZ31182.1"/>
    <property type="molecule type" value="Genomic_DNA"/>
</dbReference>
<feature type="chain" id="PRO_5001905547" description="DUF6701 domain-containing protein" evidence="1">
    <location>
        <begin position="22"/>
        <end position="985"/>
    </location>
</feature>
<gene>
    <name evidence="3" type="ORF">IDSA_00135</name>
</gene>
<proteinExistence type="predicted"/>
<evidence type="ECO:0000256" key="1">
    <source>
        <dbReference type="SAM" id="SignalP"/>
    </source>
</evidence>
<dbReference type="OrthoDB" id="9790247at2"/>
<evidence type="ECO:0000313" key="3">
    <source>
        <dbReference type="EMBL" id="KFZ31182.1"/>
    </source>
</evidence>
<dbReference type="InterPro" id="IPR046524">
    <property type="entry name" value="DUF6701"/>
</dbReference>
<dbReference type="eggNOG" id="COG3210">
    <property type="taxonomic scope" value="Bacteria"/>
</dbReference>
<reference evidence="3 4" key="1">
    <citation type="submission" date="2014-06" db="EMBL/GenBank/DDBJ databases">
        <title>The draft genome sequence of Idiomarina salinarum ISL-52.</title>
        <authorList>
            <person name="Du J."/>
            <person name="Shao Z."/>
        </authorList>
    </citation>
    <scope>NUCLEOTIDE SEQUENCE [LARGE SCALE GENOMIC DNA]</scope>
    <source>
        <strain evidence="3 4">ISL-52</strain>
    </source>
</reference>
<accession>A0A094IVL9</accession>
<dbReference type="Pfam" id="PF20419">
    <property type="entry name" value="DUF6701"/>
    <property type="match status" value="1"/>
</dbReference>
<keyword evidence="1" id="KW-0732">Signal</keyword>
<evidence type="ECO:0000313" key="4">
    <source>
        <dbReference type="Proteomes" id="UP000054363"/>
    </source>
</evidence>
<dbReference type="AlphaFoldDB" id="A0A094IVL9"/>
<protein>
    <recommendedName>
        <fullName evidence="2">DUF6701 domain-containing protein</fullName>
    </recommendedName>
</protein>
<sequence length="985" mass="102524">MPIIKWLFLIILLLSSQVIQAKTSTLPADVGANGDPFQSCSLNGTQIINSTSYQVIDCPGDITLYNGNNNFVDITTPVILNIAGDLDLAGTDVNVGGVADDMYINVGADLITGNSGNTVIANVEVTGSILAENNTSFSGDLNITGDVSLGNNSDIQGNVNVDGNLDTGENVNITGNIDANNIYLGQNNTVTGDITGNDITISGNNSTVTGDITGTGTFVNEGTVDGDVQVLCESGETTTNNGEITGNLNSGCLVDNNGTVDGYVNAPEGSDYGDAGESCDYGVNEEDPCLGDDADLDFFEIVHDGQGLTCQAETITLRPCADSTCSSLVSLTGSFTLTAASGSNSFSTSGNFDGTGAFSTNLSVPVADTYTLSLSTSDVALNPAQCDLNGVDDCNISFADTGFLLSAPGEAQAGVAFTLTVQAVRTDNNTGACEAALNGQQDIDLAMSCTDPAACLQTATFGGVSITESPTFASVSADFGTNGTANLSVTYPDAGAISFNAQKTVATGANLAGALGSDVVVRPYAFVISTNPTSTAASYSSDYGQAPLFRQAGESFGVTVTAVNQQGNVTGNYGNESTQQRPVLVTTPDYVAPTGSGGTIVLNSPLAFDGSGSGAYSSTDVSYTDVGVISLLANQFGNAYLGTSDVTGQSDSLGRFYPAYFTAGEPVAPLFQHAQDDFSYLGQPLVFSGDYPQLNFAPKNLQGMTVVNYRDAFFKYASDWSNRSYTHVTSCDGQGPFPLAFDGTSNASLNTGNDTDTAPDFTVSLPAEDGLRYVQDPATATAPFASCAELTVPAAALTDSDGVCVQNTPGGSCLDYSFAPIEGTELLDGRILLLPAYGASNDVLDLEFLVEYFDGTLFITNGRDNSTQYSDNWTTPEGTRFADFVSNEGLTAAELAAEPLMPTPVLAGQRQVSQPLLLGQSVTPGLSGSFNWDLNLNDIGLPWLQYQWDDECSPATDPQFNPCAPLVFGLFRGNDRIIYQRETGW</sequence>
<keyword evidence="4" id="KW-1185">Reference proteome</keyword>
<name>A0A094IVL9_9GAMM</name>